<dbReference type="PROSITE" id="PS00710">
    <property type="entry name" value="PGM_PMM"/>
    <property type="match status" value="1"/>
</dbReference>
<feature type="domain" description="Alpha-D-phosphohexomutase alpha/beta/alpha" evidence="12">
    <location>
        <begin position="8"/>
        <end position="132"/>
    </location>
</feature>
<dbReference type="PANTHER" id="PTHR43771:SF1">
    <property type="entry name" value="PHOSPHOMANNOMUTASE"/>
    <property type="match status" value="1"/>
</dbReference>
<dbReference type="InterPro" id="IPR005844">
    <property type="entry name" value="A-D-PHexomutase_a/b/a-I"/>
</dbReference>
<evidence type="ECO:0000256" key="1">
    <source>
        <dbReference type="ARBA" id="ARBA00000586"/>
    </source>
</evidence>
<dbReference type="Proteomes" id="UP000285310">
    <property type="component" value="Unassembled WGS sequence"/>
</dbReference>
<dbReference type="InterPro" id="IPR005843">
    <property type="entry name" value="A-D-PHexomutase_C"/>
</dbReference>
<evidence type="ECO:0000256" key="4">
    <source>
        <dbReference type="ARBA" id="ARBA00010231"/>
    </source>
</evidence>
<comment type="similarity">
    <text evidence="4 10">Belongs to the phosphohexose mutase family.</text>
</comment>
<feature type="domain" description="Alpha-D-phosphohexomutase alpha/beta/alpha" evidence="14">
    <location>
        <begin position="257"/>
        <end position="365"/>
    </location>
</feature>
<dbReference type="RefSeq" id="WP_123657289.1">
    <property type="nucleotide sequence ID" value="NZ_AYKG01000008.1"/>
</dbReference>
<dbReference type="Pfam" id="PF00408">
    <property type="entry name" value="PGM_PMM_IV"/>
    <property type="match status" value="1"/>
</dbReference>
<dbReference type="InterPro" id="IPR036900">
    <property type="entry name" value="A-D-PHexomutase_C_sf"/>
</dbReference>
<dbReference type="GO" id="GO:0004615">
    <property type="term" value="F:phosphomannomutase activity"/>
    <property type="evidence" value="ECO:0007669"/>
    <property type="project" value="UniProtKB-EC"/>
</dbReference>
<evidence type="ECO:0000256" key="9">
    <source>
        <dbReference type="ARBA" id="ARBA00023235"/>
    </source>
</evidence>
<dbReference type="FunCoup" id="A0A423PZB0">
    <property type="interactions" value="288"/>
</dbReference>
<dbReference type="Gene3D" id="3.30.310.50">
    <property type="entry name" value="Alpha-D-phosphohexomutase, C-terminal domain"/>
    <property type="match status" value="1"/>
</dbReference>
<reference evidence="15 16" key="1">
    <citation type="submission" date="2013-10" db="EMBL/GenBank/DDBJ databases">
        <title>Salinisphaera japonica YTM-1 Genome Sequencing.</title>
        <authorList>
            <person name="Lai Q."/>
            <person name="Li C."/>
            <person name="Shao Z."/>
        </authorList>
    </citation>
    <scope>NUCLEOTIDE SEQUENCE [LARGE SCALE GENOMIC DNA]</scope>
    <source>
        <strain evidence="15 16">YTM-1</strain>
    </source>
</reference>
<dbReference type="Pfam" id="PF02878">
    <property type="entry name" value="PGM_PMM_I"/>
    <property type="match status" value="1"/>
</dbReference>
<dbReference type="EMBL" id="AYKG01000008">
    <property type="protein sequence ID" value="ROO30936.1"/>
    <property type="molecule type" value="Genomic_DNA"/>
</dbReference>
<evidence type="ECO:0000313" key="16">
    <source>
        <dbReference type="Proteomes" id="UP000285310"/>
    </source>
</evidence>
<dbReference type="PANTHER" id="PTHR43771">
    <property type="entry name" value="PHOSPHOMANNOMUTASE"/>
    <property type="match status" value="1"/>
</dbReference>
<dbReference type="InterPro" id="IPR005845">
    <property type="entry name" value="A-D-PHexomutase_a/b/a-II"/>
</dbReference>
<proteinExistence type="inferred from homology"/>
<feature type="domain" description="Alpha-D-phosphohexomutase C-terminal" evidence="11">
    <location>
        <begin position="372"/>
        <end position="439"/>
    </location>
</feature>
<evidence type="ECO:0000313" key="15">
    <source>
        <dbReference type="EMBL" id="ROO30936.1"/>
    </source>
</evidence>
<sequence>MGQYYPFFKAYDVRAKVPDELDADLARRIGAAFASELSAKQVVVGRDMRLSSPELADALIEGLNSAGADVLDIGLCGTEEVYYGVFSQGADGGIMVTASHNPKDYNGLKFVREAAKPISADTGLGDIERRVHDGDVVTVAEPGQRRPLDQRDDYIDFLLGQIKPDEMKPLKIVANPGNGCAGLVAEKLAARLPFEIVRMQFTPDGELPNGVPNPLLVENREATAEQVRISGADFGVAWDGDFDRCFFFDETGAFIEGYYIVGLIAAKLLEMNPGEAIVHDPRLTWNTLDQVAAAGGRAVESKSGHSFMKQVMRDNDALYGGEMSAHHYFRAFSYADNGHLPWLVLAQLVSESGKRLSTLVEERIAAFPASGEINRKVGDADAVVADLEAAYQSDAQTVDYVDGLSMDFGAWRFNLRKSNTEPVIRLNVESRGDRALMEDKTDELLARIGGTA</sequence>
<dbReference type="PRINTS" id="PR00509">
    <property type="entry name" value="PGMPMM"/>
</dbReference>
<keyword evidence="6" id="KW-0597">Phosphoprotein</keyword>
<evidence type="ECO:0000256" key="8">
    <source>
        <dbReference type="ARBA" id="ARBA00022842"/>
    </source>
</evidence>
<dbReference type="SUPFAM" id="SSF53738">
    <property type="entry name" value="Phosphoglucomutase, first 3 domains"/>
    <property type="match status" value="3"/>
</dbReference>
<evidence type="ECO:0000259" key="12">
    <source>
        <dbReference type="Pfam" id="PF02878"/>
    </source>
</evidence>
<gene>
    <name evidence="15" type="ORF">SAJA_03680</name>
</gene>
<evidence type="ECO:0000259" key="11">
    <source>
        <dbReference type="Pfam" id="PF00408"/>
    </source>
</evidence>
<keyword evidence="8 10" id="KW-0460">Magnesium</keyword>
<dbReference type="Gene3D" id="3.40.120.10">
    <property type="entry name" value="Alpha-D-Glucose-1,6-Bisphosphate, subunit A, domain 3"/>
    <property type="match status" value="3"/>
</dbReference>
<dbReference type="EC" id="5.4.2.8" evidence="5"/>
<evidence type="ECO:0000256" key="5">
    <source>
        <dbReference type="ARBA" id="ARBA00012730"/>
    </source>
</evidence>
<accession>A0A423PZB0</accession>
<dbReference type="SUPFAM" id="SSF55957">
    <property type="entry name" value="Phosphoglucomutase, C-terminal domain"/>
    <property type="match status" value="1"/>
</dbReference>
<dbReference type="CDD" id="cd03089">
    <property type="entry name" value="PMM_PGM"/>
    <property type="match status" value="1"/>
</dbReference>
<dbReference type="InterPro" id="IPR016066">
    <property type="entry name" value="A-D-PHexomutase_CS"/>
</dbReference>
<dbReference type="AlphaFoldDB" id="A0A423PZB0"/>
<name>A0A423PZB0_9GAMM</name>
<evidence type="ECO:0000256" key="3">
    <source>
        <dbReference type="ARBA" id="ARBA00004699"/>
    </source>
</evidence>
<dbReference type="InterPro" id="IPR005841">
    <property type="entry name" value="Alpha-D-phosphohexomutase_SF"/>
</dbReference>
<dbReference type="InterPro" id="IPR016055">
    <property type="entry name" value="A-D-PHexomutase_a/b/a-I/II/III"/>
</dbReference>
<comment type="cofactor">
    <cofactor evidence="2">
        <name>Mg(2+)</name>
        <dbReference type="ChEBI" id="CHEBI:18420"/>
    </cofactor>
</comment>
<dbReference type="InterPro" id="IPR005846">
    <property type="entry name" value="A-D-PHexomutase_a/b/a-III"/>
</dbReference>
<keyword evidence="16" id="KW-1185">Reference proteome</keyword>
<dbReference type="OrthoDB" id="9803322at2"/>
<comment type="pathway">
    <text evidence="3">Nucleotide-sugar biosynthesis; GDP-alpha-D-mannose biosynthesis; alpha-D-mannose 1-phosphate from D-fructose 6-phosphate: step 2/2.</text>
</comment>
<dbReference type="InParanoid" id="A0A423PZB0"/>
<dbReference type="GO" id="GO:0005975">
    <property type="term" value="P:carbohydrate metabolic process"/>
    <property type="evidence" value="ECO:0007669"/>
    <property type="project" value="InterPro"/>
</dbReference>
<dbReference type="Pfam" id="PF02880">
    <property type="entry name" value="PGM_PMM_III"/>
    <property type="match status" value="1"/>
</dbReference>
<comment type="caution">
    <text evidence="15">The sequence shown here is derived from an EMBL/GenBank/DDBJ whole genome shotgun (WGS) entry which is preliminary data.</text>
</comment>
<evidence type="ECO:0000256" key="2">
    <source>
        <dbReference type="ARBA" id="ARBA00001946"/>
    </source>
</evidence>
<protein>
    <recommendedName>
        <fullName evidence="5">phosphomannomutase</fullName>
        <ecNumber evidence="5">5.4.2.8</ecNumber>
    </recommendedName>
</protein>
<keyword evidence="7 10" id="KW-0479">Metal-binding</keyword>
<evidence type="ECO:0000256" key="6">
    <source>
        <dbReference type="ARBA" id="ARBA00022553"/>
    </source>
</evidence>
<keyword evidence="9 15" id="KW-0413">Isomerase</keyword>
<evidence type="ECO:0000259" key="14">
    <source>
        <dbReference type="Pfam" id="PF02880"/>
    </source>
</evidence>
<evidence type="ECO:0000256" key="7">
    <source>
        <dbReference type="ARBA" id="ARBA00022723"/>
    </source>
</evidence>
<organism evidence="15 16">
    <name type="scientific">Salinisphaera japonica YTM-1</name>
    <dbReference type="NCBI Taxonomy" id="1209778"/>
    <lineage>
        <taxon>Bacteria</taxon>
        <taxon>Pseudomonadati</taxon>
        <taxon>Pseudomonadota</taxon>
        <taxon>Gammaproteobacteria</taxon>
        <taxon>Salinisphaerales</taxon>
        <taxon>Salinisphaeraceae</taxon>
        <taxon>Salinisphaera</taxon>
    </lineage>
</organism>
<comment type="catalytic activity">
    <reaction evidence="1">
        <text>alpha-D-mannose 1-phosphate = D-mannose 6-phosphate</text>
        <dbReference type="Rhea" id="RHEA:11140"/>
        <dbReference type="ChEBI" id="CHEBI:58409"/>
        <dbReference type="ChEBI" id="CHEBI:58735"/>
        <dbReference type="EC" id="5.4.2.8"/>
    </reaction>
</comment>
<evidence type="ECO:0000256" key="10">
    <source>
        <dbReference type="RuleBase" id="RU004326"/>
    </source>
</evidence>
<dbReference type="Pfam" id="PF02879">
    <property type="entry name" value="PGM_PMM_II"/>
    <property type="match status" value="1"/>
</dbReference>
<evidence type="ECO:0000259" key="13">
    <source>
        <dbReference type="Pfam" id="PF02879"/>
    </source>
</evidence>
<feature type="domain" description="Alpha-D-phosphohexomutase alpha/beta/alpha" evidence="13">
    <location>
        <begin position="152"/>
        <end position="252"/>
    </location>
</feature>
<dbReference type="GO" id="GO:0000287">
    <property type="term" value="F:magnesium ion binding"/>
    <property type="evidence" value="ECO:0007669"/>
    <property type="project" value="InterPro"/>
</dbReference>